<dbReference type="RefSeq" id="WP_147031063.1">
    <property type="nucleotide sequence ID" value="NZ_CP042436.1"/>
</dbReference>
<evidence type="ECO:0000313" key="1">
    <source>
        <dbReference type="EMBL" id="QEC62486.1"/>
    </source>
</evidence>
<accession>A0A5B8UVM3</accession>
<dbReference type="OrthoDB" id="767618at2"/>
<name>A0A5B8UVM3_9SPHI</name>
<dbReference type="Proteomes" id="UP000321479">
    <property type="component" value="Chromosome"/>
</dbReference>
<gene>
    <name evidence="1" type="ORF">FRZ54_07760</name>
</gene>
<dbReference type="KEGG" id="mgin:FRZ54_07760"/>
<organism evidence="1 2">
    <name type="scientific">Mucilaginibacter ginsenosidivorans</name>
    <dbReference type="NCBI Taxonomy" id="398053"/>
    <lineage>
        <taxon>Bacteria</taxon>
        <taxon>Pseudomonadati</taxon>
        <taxon>Bacteroidota</taxon>
        <taxon>Sphingobacteriia</taxon>
        <taxon>Sphingobacteriales</taxon>
        <taxon>Sphingobacteriaceae</taxon>
        <taxon>Mucilaginibacter</taxon>
    </lineage>
</organism>
<protein>
    <submittedName>
        <fullName evidence="1">Uncharacterized protein</fullName>
    </submittedName>
</protein>
<dbReference type="EMBL" id="CP042436">
    <property type="protein sequence ID" value="QEC62486.1"/>
    <property type="molecule type" value="Genomic_DNA"/>
</dbReference>
<dbReference type="AlphaFoldDB" id="A0A5B8UVM3"/>
<proteinExistence type="predicted"/>
<sequence length="120" mass="14523">MAHTGDKYPFEHYKREQKLAAEKELRDNVWAMYPSHRKALYFADEAKKRNAWLFDPPNKRWYNPEEFVTETKNLQSTDDIFNRVEIRHPIDGINAGYKQITMLYGKLQELTKRVFDYYSR</sequence>
<keyword evidence="2" id="KW-1185">Reference proteome</keyword>
<evidence type="ECO:0000313" key="2">
    <source>
        <dbReference type="Proteomes" id="UP000321479"/>
    </source>
</evidence>
<reference evidence="1 2" key="1">
    <citation type="journal article" date="2017" name="Curr. Microbiol.">
        <title>Mucilaginibacter ginsenosidivorans sp. nov., Isolated from Soil of Ginseng Field.</title>
        <authorList>
            <person name="Kim M.M."/>
            <person name="Siddiqi M.Z."/>
            <person name="Im W.T."/>
        </authorList>
    </citation>
    <scope>NUCLEOTIDE SEQUENCE [LARGE SCALE GENOMIC DNA]</scope>
    <source>
        <strain evidence="1 2">Gsoil 3017</strain>
    </source>
</reference>